<evidence type="ECO:0000256" key="1">
    <source>
        <dbReference type="SAM" id="MobiDB-lite"/>
    </source>
</evidence>
<dbReference type="AlphaFoldDB" id="A0A7S2S7C9"/>
<name>A0A7S2S7C9_9STRA</name>
<evidence type="ECO:0000313" key="2">
    <source>
        <dbReference type="EMBL" id="CAD9690395.1"/>
    </source>
</evidence>
<organism evidence="2">
    <name type="scientific">Mucochytrium quahogii</name>
    <dbReference type="NCBI Taxonomy" id="96639"/>
    <lineage>
        <taxon>Eukaryota</taxon>
        <taxon>Sar</taxon>
        <taxon>Stramenopiles</taxon>
        <taxon>Bigyra</taxon>
        <taxon>Labyrinthulomycetes</taxon>
        <taxon>Thraustochytrida</taxon>
        <taxon>Thraustochytriidae</taxon>
        <taxon>Mucochytrium</taxon>
    </lineage>
</organism>
<feature type="compositionally biased region" description="Basic residues" evidence="1">
    <location>
        <begin position="92"/>
        <end position="103"/>
    </location>
</feature>
<proteinExistence type="predicted"/>
<reference evidence="2" key="1">
    <citation type="submission" date="2021-01" db="EMBL/GenBank/DDBJ databases">
        <authorList>
            <person name="Corre E."/>
            <person name="Pelletier E."/>
            <person name="Niang G."/>
            <person name="Scheremetjew M."/>
            <person name="Finn R."/>
            <person name="Kale V."/>
            <person name="Holt S."/>
            <person name="Cochrane G."/>
            <person name="Meng A."/>
            <person name="Brown T."/>
            <person name="Cohen L."/>
        </authorList>
    </citation>
    <scope>NUCLEOTIDE SEQUENCE</scope>
    <source>
        <strain evidence="2">NY070348D</strain>
    </source>
</reference>
<sequence length="299" mass="32703">MSGASRVAKMGDKMLPVNAAENEEKHENGSMKVGGETSVKTGGERKVKPGSGDEKMGLGFAGDGDGNKDARRPVPMTPERGRPRARVDEKRSRSRSRTPKQKRRDSLMGQLASPGRKKPRVEFKDDDEELFGQEQEEDESNVAHFKAMAALMKQSHEKRNPGLSALLGSPVRNLAASPGRNDTTRTLHGSPLVIKSRFASPARQRLHFASPVRGLGVPTLNSVDSPLGATLVASKRKKKRSNLFPPLVDEDKKAYVAVDSNQVVNDSDLTEHQLETRETLKAENAEIYLKRTTKAGSTD</sequence>
<feature type="compositionally biased region" description="Acidic residues" evidence="1">
    <location>
        <begin position="124"/>
        <end position="140"/>
    </location>
</feature>
<protein>
    <submittedName>
        <fullName evidence="2">Uncharacterized protein</fullName>
    </submittedName>
</protein>
<dbReference type="EMBL" id="HBHK01016874">
    <property type="protein sequence ID" value="CAD9690395.1"/>
    <property type="molecule type" value="Transcribed_RNA"/>
</dbReference>
<accession>A0A7S2S7C9</accession>
<feature type="region of interest" description="Disordered" evidence="1">
    <location>
        <begin position="1"/>
        <end position="143"/>
    </location>
</feature>
<feature type="compositionally biased region" description="Basic and acidic residues" evidence="1">
    <location>
        <begin position="79"/>
        <end position="91"/>
    </location>
</feature>
<feature type="compositionally biased region" description="Basic and acidic residues" evidence="1">
    <location>
        <begin position="42"/>
        <end position="56"/>
    </location>
</feature>
<gene>
    <name evidence="2" type="ORF">QSP1433_LOCUS10604</name>
</gene>